<comment type="similarity">
    <text evidence="7">Belongs to the binding-protein-dependent transport system permease family.</text>
</comment>
<evidence type="ECO:0000256" key="3">
    <source>
        <dbReference type="ARBA" id="ARBA00022475"/>
    </source>
</evidence>
<evidence type="ECO:0000256" key="4">
    <source>
        <dbReference type="ARBA" id="ARBA00022692"/>
    </source>
</evidence>
<gene>
    <name evidence="9" type="ORF">KSB_66050</name>
</gene>
<feature type="transmembrane region" description="Helical" evidence="7">
    <location>
        <begin position="128"/>
        <end position="147"/>
    </location>
</feature>
<keyword evidence="4 7" id="KW-0812">Transmembrane</keyword>
<name>A0ABQ3V0I8_9CHLR</name>
<dbReference type="CDD" id="cd06261">
    <property type="entry name" value="TM_PBP2"/>
    <property type="match status" value="1"/>
</dbReference>
<dbReference type="InterPro" id="IPR000515">
    <property type="entry name" value="MetI-like"/>
</dbReference>
<protein>
    <submittedName>
        <fullName evidence="9">Sugar ABC transporter permease</fullName>
    </submittedName>
</protein>
<keyword evidence="6 7" id="KW-0472">Membrane</keyword>
<feature type="domain" description="ABC transmembrane type-1" evidence="8">
    <location>
        <begin position="91"/>
        <end position="303"/>
    </location>
</feature>
<comment type="subcellular location">
    <subcellularLocation>
        <location evidence="1 7">Cell membrane</location>
        <topology evidence="1 7">Multi-pass membrane protein</topology>
    </subcellularLocation>
</comment>
<feature type="transmembrane region" description="Helical" evidence="7">
    <location>
        <begin position="32"/>
        <end position="59"/>
    </location>
</feature>
<feature type="transmembrane region" description="Helical" evidence="7">
    <location>
        <begin position="282"/>
        <end position="302"/>
    </location>
</feature>
<reference evidence="9 10" key="1">
    <citation type="journal article" date="2021" name="Int. J. Syst. Evol. Microbiol.">
        <title>Reticulibacter mediterranei gen. nov., sp. nov., within the new family Reticulibacteraceae fam. nov., and Ktedonospora formicarum gen. nov., sp. nov., Ktedonobacter robiniae sp. nov., Dictyobacter formicarum sp. nov. and Dictyobacter arantiisoli sp. nov., belonging to the class Ktedonobacteria.</title>
        <authorList>
            <person name="Yabe S."/>
            <person name="Zheng Y."/>
            <person name="Wang C.M."/>
            <person name="Sakai Y."/>
            <person name="Abe K."/>
            <person name="Yokota A."/>
            <person name="Donadio S."/>
            <person name="Cavaletti L."/>
            <person name="Monciardini P."/>
        </authorList>
    </citation>
    <scope>NUCLEOTIDE SEQUENCE [LARGE SCALE GENOMIC DNA]</scope>
    <source>
        <strain evidence="9 10">SOSP1-30</strain>
    </source>
</reference>
<dbReference type="PROSITE" id="PS50928">
    <property type="entry name" value="ABC_TM1"/>
    <property type="match status" value="1"/>
</dbReference>
<proteinExistence type="inferred from homology"/>
<organism evidence="9 10">
    <name type="scientific">Ktedonobacter robiniae</name>
    <dbReference type="NCBI Taxonomy" id="2778365"/>
    <lineage>
        <taxon>Bacteria</taxon>
        <taxon>Bacillati</taxon>
        <taxon>Chloroflexota</taxon>
        <taxon>Ktedonobacteria</taxon>
        <taxon>Ktedonobacterales</taxon>
        <taxon>Ktedonobacteraceae</taxon>
        <taxon>Ktedonobacter</taxon>
    </lineage>
</organism>
<evidence type="ECO:0000256" key="5">
    <source>
        <dbReference type="ARBA" id="ARBA00022989"/>
    </source>
</evidence>
<dbReference type="Gene3D" id="1.10.3720.10">
    <property type="entry name" value="MetI-like"/>
    <property type="match status" value="1"/>
</dbReference>
<dbReference type="PANTHER" id="PTHR30193:SF37">
    <property type="entry name" value="INNER MEMBRANE ABC TRANSPORTER PERMEASE PROTEIN YCJO"/>
    <property type="match status" value="1"/>
</dbReference>
<feature type="transmembrane region" description="Helical" evidence="7">
    <location>
        <begin position="95"/>
        <end position="116"/>
    </location>
</feature>
<evidence type="ECO:0000256" key="6">
    <source>
        <dbReference type="ARBA" id="ARBA00023136"/>
    </source>
</evidence>
<sequence length="315" mass="34925">MDFQVQSLDIPGAIPAIPKKGRPSERARRDRGWGYVFILPQLIGLLVFSLIPLVSVFYLSLASWDGLGAVNFVGIQNYIDQFTGDDLRISLLHTIYYTVLAVPGGLILALIIALGLNNVRGKSAYRVLYFMPYITGSVAVGVMWAWLLNSDFGLINTLLRSWFHASGVGWLTNSNYVIPSLAMVGTWQGLGFNMVILLAALQGIPVSYTEAARIDGANRFQVFWNVTLPMLTPSLFFTTVISIINSFQVFDLTFVLTGGGPGKDSYTMVYDLYHLGFESAQFGQASAVAVILFVILLVVTLIQFRLQRRWVNYDV</sequence>
<dbReference type="Proteomes" id="UP000654345">
    <property type="component" value="Unassembled WGS sequence"/>
</dbReference>
<dbReference type="PANTHER" id="PTHR30193">
    <property type="entry name" value="ABC TRANSPORTER PERMEASE PROTEIN"/>
    <property type="match status" value="1"/>
</dbReference>
<evidence type="ECO:0000256" key="1">
    <source>
        <dbReference type="ARBA" id="ARBA00004651"/>
    </source>
</evidence>
<evidence type="ECO:0000313" key="10">
    <source>
        <dbReference type="Proteomes" id="UP000654345"/>
    </source>
</evidence>
<keyword evidence="5 7" id="KW-1133">Transmembrane helix</keyword>
<accession>A0ABQ3V0I8</accession>
<evidence type="ECO:0000256" key="7">
    <source>
        <dbReference type="RuleBase" id="RU363032"/>
    </source>
</evidence>
<feature type="transmembrane region" description="Helical" evidence="7">
    <location>
        <begin position="176"/>
        <end position="201"/>
    </location>
</feature>
<keyword evidence="10" id="KW-1185">Reference proteome</keyword>
<dbReference type="InterPro" id="IPR051393">
    <property type="entry name" value="ABC_transporter_permease"/>
</dbReference>
<dbReference type="SUPFAM" id="SSF161098">
    <property type="entry name" value="MetI-like"/>
    <property type="match status" value="1"/>
</dbReference>
<dbReference type="RefSeq" id="WP_201374398.1">
    <property type="nucleotide sequence ID" value="NZ_BNJG01000002.1"/>
</dbReference>
<keyword evidence="2 7" id="KW-0813">Transport</keyword>
<evidence type="ECO:0000313" key="9">
    <source>
        <dbReference type="EMBL" id="GHO58130.1"/>
    </source>
</evidence>
<feature type="transmembrane region" description="Helical" evidence="7">
    <location>
        <begin position="222"/>
        <end position="244"/>
    </location>
</feature>
<comment type="caution">
    <text evidence="9">The sequence shown here is derived from an EMBL/GenBank/DDBJ whole genome shotgun (WGS) entry which is preliminary data.</text>
</comment>
<evidence type="ECO:0000259" key="8">
    <source>
        <dbReference type="PROSITE" id="PS50928"/>
    </source>
</evidence>
<dbReference type="Pfam" id="PF00528">
    <property type="entry name" value="BPD_transp_1"/>
    <property type="match status" value="1"/>
</dbReference>
<dbReference type="InterPro" id="IPR035906">
    <property type="entry name" value="MetI-like_sf"/>
</dbReference>
<keyword evidence="3" id="KW-1003">Cell membrane</keyword>
<dbReference type="EMBL" id="BNJG01000002">
    <property type="protein sequence ID" value="GHO58130.1"/>
    <property type="molecule type" value="Genomic_DNA"/>
</dbReference>
<evidence type="ECO:0000256" key="2">
    <source>
        <dbReference type="ARBA" id="ARBA00022448"/>
    </source>
</evidence>